<evidence type="ECO:0008006" key="3">
    <source>
        <dbReference type="Google" id="ProtNLM"/>
    </source>
</evidence>
<organism evidence="1 2">
    <name type="scientific">Paracidovorax citrulli</name>
    <name type="common">Acidovorax citrulli</name>
    <dbReference type="NCBI Taxonomy" id="80869"/>
    <lineage>
        <taxon>Bacteria</taxon>
        <taxon>Pseudomonadati</taxon>
        <taxon>Pseudomonadota</taxon>
        <taxon>Betaproteobacteria</taxon>
        <taxon>Burkholderiales</taxon>
        <taxon>Comamonadaceae</taxon>
        <taxon>Paracidovorax</taxon>
    </lineage>
</organism>
<sequence>MTNDTIYFHADGGPRALTIVQLDDAKEVHISTCRQSSGYMVSKALTYRKHGMTLMHTSSNGGGRGDYRETIAALQVTGVTEAAVREFHERALIQVPLVRIAIDLHYAKQRSIDLALENEENDHA</sequence>
<accession>A0ABY9AW70</accession>
<dbReference type="EMBL" id="CP127363">
    <property type="protein sequence ID" value="WIY51160.1"/>
    <property type="molecule type" value="Genomic_DNA"/>
</dbReference>
<proteinExistence type="predicted"/>
<name>A0ABY9AW70_PARCI</name>
<keyword evidence="2" id="KW-1185">Reference proteome</keyword>
<evidence type="ECO:0000313" key="1">
    <source>
        <dbReference type="EMBL" id="WIY51160.1"/>
    </source>
</evidence>
<protein>
    <recommendedName>
        <fullName evidence="3">Phage protein</fullName>
    </recommendedName>
</protein>
<reference evidence="1 2" key="1">
    <citation type="submission" date="2023-06" db="EMBL/GenBank/DDBJ databases">
        <authorList>
            <person name="Ham H."/>
            <person name="Park D.S."/>
        </authorList>
    </citation>
    <scope>NUCLEOTIDE SEQUENCE [LARGE SCALE GENOMIC DNA]</scope>
    <source>
        <strain evidence="1 2">KACC 17005</strain>
    </source>
</reference>
<evidence type="ECO:0000313" key="2">
    <source>
        <dbReference type="Proteomes" id="UP001242732"/>
    </source>
</evidence>
<gene>
    <name evidence="1" type="ORF">QRO08_11555</name>
</gene>
<dbReference type="RefSeq" id="WP_011795792.1">
    <property type="nucleotide sequence ID" value="NZ_CP023687.1"/>
</dbReference>
<dbReference type="Proteomes" id="UP001242732">
    <property type="component" value="Chromosome"/>
</dbReference>